<dbReference type="Gene3D" id="3.40.190.10">
    <property type="entry name" value="Periplasmic binding protein-like II"/>
    <property type="match status" value="2"/>
</dbReference>
<comment type="subcellular location">
    <subcellularLocation>
        <location evidence="1">Cell envelope</location>
    </subcellularLocation>
</comment>
<evidence type="ECO:0000256" key="1">
    <source>
        <dbReference type="ARBA" id="ARBA00004196"/>
    </source>
</evidence>
<keyword evidence="8" id="KW-1185">Reference proteome</keyword>
<dbReference type="Proteomes" id="UP001198200">
    <property type="component" value="Unassembled WGS sequence"/>
</dbReference>
<evidence type="ECO:0000256" key="4">
    <source>
        <dbReference type="ARBA" id="ARBA00022729"/>
    </source>
</evidence>
<dbReference type="Pfam" id="PF00496">
    <property type="entry name" value="SBP_bac_5"/>
    <property type="match status" value="2"/>
</dbReference>
<dbReference type="RefSeq" id="WP_066561074.1">
    <property type="nucleotide sequence ID" value="NZ_JAJEQN010000022.1"/>
</dbReference>
<dbReference type="InterPro" id="IPR000914">
    <property type="entry name" value="SBP_5_dom"/>
</dbReference>
<evidence type="ECO:0000256" key="5">
    <source>
        <dbReference type="SAM" id="SignalP"/>
    </source>
</evidence>
<feature type="domain" description="Solute-binding protein family 5" evidence="6">
    <location>
        <begin position="300"/>
        <end position="550"/>
    </location>
</feature>
<dbReference type="InterPro" id="IPR039424">
    <property type="entry name" value="SBP_5"/>
</dbReference>
<proteinExistence type="inferred from homology"/>
<dbReference type="GO" id="GO:0030313">
    <property type="term" value="C:cell envelope"/>
    <property type="evidence" value="ECO:0007669"/>
    <property type="project" value="UniProtKB-SubCell"/>
</dbReference>
<dbReference type="PANTHER" id="PTHR30290:SF10">
    <property type="entry name" value="PERIPLASMIC OLIGOPEPTIDE-BINDING PROTEIN-RELATED"/>
    <property type="match status" value="1"/>
</dbReference>
<feature type="signal peptide" evidence="5">
    <location>
        <begin position="1"/>
        <end position="26"/>
    </location>
</feature>
<organism evidence="7 8">
    <name type="scientific">Anthropogastromicrobium aceti</name>
    <dbReference type="NCBI Taxonomy" id="2981768"/>
    <lineage>
        <taxon>Bacteria</taxon>
        <taxon>Bacillati</taxon>
        <taxon>Bacillota</taxon>
        <taxon>Clostridia</taxon>
        <taxon>Lachnospirales</taxon>
        <taxon>Lachnospiraceae</taxon>
        <taxon>Anthropogastromicrobium</taxon>
    </lineage>
</organism>
<feature type="domain" description="Solute-binding protein family 5" evidence="6">
    <location>
        <begin position="111"/>
        <end position="216"/>
    </location>
</feature>
<reference evidence="7 8" key="1">
    <citation type="submission" date="2021-10" db="EMBL/GenBank/DDBJ databases">
        <title>Anaerobic single-cell dispensing facilitates the cultivation of human gut bacteria.</title>
        <authorList>
            <person name="Afrizal A."/>
        </authorList>
    </citation>
    <scope>NUCLEOTIDE SEQUENCE [LARGE SCALE GENOMIC DNA]</scope>
    <source>
        <strain evidence="7 8">CLA-AA-H224</strain>
    </source>
</reference>
<feature type="chain" id="PRO_5041991395" evidence="5">
    <location>
        <begin position="27"/>
        <end position="829"/>
    </location>
</feature>
<gene>
    <name evidence="7" type="ORF">LKD48_09365</name>
</gene>
<keyword evidence="4 5" id="KW-0732">Signal</keyword>
<dbReference type="AlphaFoldDB" id="A0AAE3E4U4"/>
<protein>
    <submittedName>
        <fullName evidence="7">ABC transporter substrate-binding protein</fullName>
    </submittedName>
</protein>
<comment type="caution">
    <text evidence="7">The sequence shown here is derived from an EMBL/GenBank/DDBJ whole genome shotgun (WGS) entry which is preliminary data.</text>
</comment>
<comment type="similarity">
    <text evidence="2">Belongs to the bacterial solute-binding protein 5 family.</text>
</comment>
<evidence type="ECO:0000259" key="6">
    <source>
        <dbReference type="Pfam" id="PF00496"/>
    </source>
</evidence>
<dbReference type="SUPFAM" id="SSF53850">
    <property type="entry name" value="Periplasmic binding protein-like II"/>
    <property type="match status" value="1"/>
</dbReference>
<dbReference type="GO" id="GO:0015833">
    <property type="term" value="P:peptide transport"/>
    <property type="evidence" value="ECO:0007669"/>
    <property type="project" value="TreeGrafter"/>
</dbReference>
<sequence>MRKVALSLMLAASMAATTLGSTAVFASDATTTESESYTYRYALADFPTNWSLHDNQTQTDSELMQYLEAGFYSFDFNEDRDGYQMVPLVATGDPEDVTAEYKDQYGLDGDESLAWKITIRDDLKWDDGTPIVASDFVKSAELLLNPKAQHHRADMLYSGNLVLKNAKNFLYAGQHAYAETFISSEMGEDEYVDPSAFEKNENGVYVVDGHDLAVSLNDCATWGSDGLSDYYALDDYKSAFMKDDVDLYETVLAANANDDGYVPVTDEVVEALEHIVANLHGYATVEDYAAEGGDYAYKEWEEMIYQGTEYPEMSIDEVGIFAPSDTELVLVLEKPLKGFYLKYSLTDSWLVKEDLYKSCESESNGVYNNTYGTSAETTASFGPYKLTSYQADKEYVLDKNEYYFGNVDGQYQTTSIVVSCVKEPSTRLEMFLSGELDSYGLTKDDIETYGSSDYAYYTVGESTFFMAMNPGVEGLEAAQKAAGDNINKTILSLKSFREALCYALDRDAFNAAVNPLSSAAFGLYSNSIISDPEEGIAYRDTEEAKNVLANFWGLSDDIGEGLMYETVDEAVDSITGYNLEMAQERFNEAYDEAIAAGLMDEDDVVEIKIGLPNSESTFYNKGNEFLVNCYTEAVKGTSLEGKLTFSVDDTLGNGFSDALRSQQVDLLFGVGWTGAALDPYSLMEAYTSSEYQYDPSWDTKSADIDITLADGVTYTATAWDWTQAMLGEVITIKAEDGTTKEFSAGSADDNSEDRFEVLVGLENAVLGNYDLIPMFDDCTAALKSMKIQFATDEYYYSIGRGGVQYMTYDYSDAEWDAFVSEQGGKLNYN</sequence>
<dbReference type="PANTHER" id="PTHR30290">
    <property type="entry name" value="PERIPLASMIC BINDING COMPONENT OF ABC TRANSPORTER"/>
    <property type="match status" value="1"/>
</dbReference>
<keyword evidence="3" id="KW-0813">Transport</keyword>
<evidence type="ECO:0000256" key="2">
    <source>
        <dbReference type="ARBA" id="ARBA00005695"/>
    </source>
</evidence>
<evidence type="ECO:0000313" key="7">
    <source>
        <dbReference type="EMBL" id="MCC2221840.1"/>
    </source>
</evidence>
<accession>A0AAE3E4U4</accession>
<name>A0AAE3E4U4_9FIRM</name>
<dbReference type="Gene3D" id="3.10.105.10">
    <property type="entry name" value="Dipeptide-binding Protein, Domain 3"/>
    <property type="match status" value="1"/>
</dbReference>
<evidence type="ECO:0000256" key="3">
    <source>
        <dbReference type="ARBA" id="ARBA00022448"/>
    </source>
</evidence>
<dbReference type="EMBL" id="JAJEQN010000022">
    <property type="protein sequence ID" value="MCC2221840.1"/>
    <property type="molecule type" value="Genomic_DNA"/>
</dbReference>
<evidence type="ECO:0000313" key="8">
    <source>
        <dbReference type="Proteomes" id="UP001198200"/>
    </source>
</evidence>
<dbReference type="GO" id="GO:1904680">
    <property type="term" value="F:peptide transmembrane transporter activity"/>
    <property type="evidence" value="ECO:0007669"/>
    <property type="project" value="TreeGrafter"/>
</dbReference>